<feature type="domain" description="Bacterial Ig-like" evidence="3">
    <location>
        <begin position="690"/>
        <end position="777"/>
    </location>
</feature>
<dbReference type="InterPro" id="IPR032812">
    <property type="entry name" value="SbsA_Ig"/>
</dbReference>
<dbReference type="NCBIfam" id="NF033510">
    <property type="entry name" value="Ca_tandemer"/>
    <property type="match status" value="3"/>
</dbReference>
<name>A0ABS8Q993_9BURK</name>
<evidence type="ECO:0000259" key="2">
    <source>
        <dbReference type="Pfam" id="PF13205"/>
    </source>
</evidence>
<dbReference type="InterPro" id="IPR014755">
    <property type="entry name" value="Cu-Rt/internalin_Ig-like"/>
</dbReference>
<protein>
    <submittedName>
        <fullName evidence="5">Ig-like domain-containing protein</fullName>
    </submittedName>
</protein>
<dbReference type="Proteomes" id="UP001179361">
    <property type="component" value="Unassembled WGS sequence"/>
</dbReference>
<comment type="caution">
    <text evidence="5">The sequence shown here is derived from an EMBL/GenBank/DDBJ whole genome shotgun (WGS) entry which is preliminary data.</text>
</comment>
<dbReference type="EMBL" id="JAJNOC010000006">
    <property type="protein sequence ID" value="MCD2518327.1"/>
    <property type="molecule type" value="Genomic_DNA"/>
</dbReference>
<sequence length="989" mass="101123">MTTSLLSKTVTTTAGVTHIDLAFSAAMAKGRGTIFVTDGAVQTVIDRVTGEPKLRVVGATVTREISLDAVTITGSHVSFDATGLAAGKHYNIYMGAGTLTSGGASFAGYTVPNQVAFDVAAAPAPGLSASFAVEEAILRSGHDLTVFVTLSQAVATLAPNAFSAENASVLSVTRTENPLQWKVVLTRSGPVADAENVLRLDLTKVETAPGVHGSGVATSPSYAVDTLVGAWVSGAGVTWDTGASDEDNVINHAAPALTGTLSGALGGSETIEVLVNGKAVDPARITVSQADGLWTWSYVPGEGDDAPVLDEGNNAVVVRVVDAGHHSSAGHVATIVVDTVRPEFETSPEGDAALPLSQDIVITFKEKMYWIDWESSTMPIKVTNLDDETIDHVSVSAAAFMDGGGTLLTLDPGALGLEPGKRYEITLPDNLTDLAGNRLADTTIAFRTGADNGAPSATHALVDGNLFYKAGDTIAFRIQFSEAIRITSDAVLSVGLSNDQRAIVSYVSDKEIGFEYVVAAGAGVDTDDLTITDTSLLTANIEDFDANALDAAHIIFDGIEQYQYTGYGYGYLPVDIVVDTVAPNAPAAPALATSSDSGILGDHLTNERMPTLTGTAEARTWVGIYEGSTYLGGARADAAGHWSAAVDAALAHGLHNLTIKQTDRAGNDSAGTAYALTIDLEAASLAAPVLANDTGSSAADRITRDATLKGSGAEANALIQIMRDGVVVGGGSADASGNWSVALGGNPADGSHTYTVRQVDVAGNVSADSPPLTFTLDRSAPGAPVGTPDLAAASDSGVSNTDNITSVRTPTFNGGGALADSGVALFADGVEIVRTTADAAGNWSATVPGAKALADGVHAITVRQFDLAGNMSGDSGALSITVDNVGPSAGTASISLAGGARFVLPFSEAIVFQPGGSFNLFQGGAQRDSFWGNSSSGWSIAADSHGDLSVLNFNISLSGLLRMQWNNGSVTDLAGNAAIVGLGIWDFEL</sequence>
<gene>
    <name evidence="5" type="ORF">LQ564_18620</name>
</gene>
<keyword evidence="1" id="KW-0732">Signal</keyword>
<feature type="domain" description="SbsA Ig-like" evidence="2">
    <location>
        <begin position="339"/>
        <end position="448"/>
    </location>
</feature>
<reference evidence="5" key="1">
    <citation type="submission" date="2021-11" db="EMBL/GenBank/DDBJ databases">
        <title>The complete genome of Massilia sp sp. G4R7.</title>
        <authorList>
            <person name="Liu L."/>
            <person name="Yue J."/>
            <person name="Yuan J."/>
            <person name="Yang F."/>
            <person name="Li L."/>
        </authorList>
    </citation>
    <scope>NUCLEOTIDE SEQUENCE</scope>
    <source>
        <strain evidence="5">G4R7</strain>
    </source>
</reference>
<feature type="domain" description="Bacterial Ig-like" evidence="3">
    <location>
        <begin position="785"/>
        <end position="884"/>
    </location>
</feature>
<dbReference type="InterPro" id="IPR044048">
    <property type="entry name" value="Big_12"/>
</dbReference>
<evidence type="ECO:0000256" key="1">
    <source>
        <dbReference type="ARBA" id="ARBA00022729"/>
    </source>
</evidence>
<dbReference type="InterPro" id="IPR044016">
    <property type="entry name" value="Big_13"/>
</dbReference>
<organism evidence="5 6">
    <name type="scientific">Massilia phyllostachyos</name>
    <dbReference type="NCBI Taxonomy" id="2898585"/>
    <lineage>
        <taxon>Bacteria</taxon>
        <taxon>Pseudomonadati</taxon>
        <taxon>Pseudomonadota</taxon>
        <taxon>Betaproteobacteria</taxon>
        <taxon>Burkholderiales</taxon>
        <taxon>Oxalobacteraceae</taxon>
        <taxon>Telluria group</taxon>
        <taxon>Massilia</taxon>
    </lineage>
</organism>
<evidence type="ECO:0000259" key="4">
    <source>
        <dbReference type="Pfam" id="PF19078"/>
    </source>
</evidence>
<feature type="domain" description="Bacterial Ig-like" evidence="4">
    <location>
        <begin position="129"/>
        <end position="224"/>
    </location>
</feature>
<dbReference type="Gene3D" id="2.60.40.10">
    <property type="entry name" value="Immunoglobulins"/>
    <property type="match status" value="4"/>
</dbReference>
<feature type="domain" description="Bacterial Ig-like" evidence="3">
    <location>
        <begin position="588"/>
        <end position="679"/>
    </location>
</feature>
<dbReference type="InterPro" id="IPR013783">
    <property type="entry name" value="Ig-like_fold"/>
</dbReference>
<dbReference type="RefSeq" id="WP_231059609.1">
    <property type="nucleotide sequence ID" value="NZ_JAJNOC010000006.1"/>
</dbReference>
<proteinExistence type="predicted"/>
<evidence type="ECO:0000313" key="5">
    <source>
        <dbReference type="EMBL" id="MCD2518327.1"/>
    </source>
</evidence>
<evidence type="ECO:0000259" key="3">
    <source>
        <dbReference type="Pfam" id="PF19077"/>
    </source>
</evidence>
<dbReference type="Pfam" id="PF13205">
    <property type="entry name" value="Big_5"/>
    <property type="match status" value="1"/>
</dbReference>
<dbReference type="Gene3D" id="2.60.40.1220">
    <property type="match status" value="1"/>
</dbReference>
<dbReference type="Pfam" id="PF19078">
    <property type="entry name" value="Big_12"/>
    <property type="match status" value="1"/>
</dbReference>
<accession>A0ABS8Q993</accession>
<evidence type="ECO:0000313" key="6">
    <source>
        <dbReference type="Proteomes" id="UP001179361"/>
    </source>
</evidence>
<keyword evidence="6" id="KW-1185">Reference proteome</keyword>
<dbReference type="Pfam" id="PF19077">
    <property type="entry name" value="Big_13"/>
    <property type="match status" value="3"/>
</dbReference>